<proteinExistence type="predicted"/>
<accession>A0A0K1Q158</accession>
<protein>
    <submittedName>
        <fullName evidence="2">Uncharacterized protein</fullName>
    </submittedName>
</protein>
<dbReference type="EMBL" id="CP012333">
    <property type="protein sequence ID" value="AKU99520.1"/>
    <property type="molecule type" value="Genomic_DNA"/>
</dbReference>
<feature type="compositionally biased region" description="Basic and acidic residues" evidence="1">
    <location>
        <begin position="43"/>
        <end position="53"/>
    </location>
</feature>
<evidence type="ECO:0000256" key="1">
    <source>
        <dbReference type="SAM" id="MobiDB-lite"/>
    </source>
</evidence>
<keyword evidence="3" id="KW-1185">Reference proteome</keyword>
<dbReference type="AlphaFoldDB" id="A0A0K1Q158"/>
<name>A0A0K1Q158_9BACT</name>
<reference evidence="2 3" key="1">
    <citation type="submission" date="2015-08" db="EMBL/GenBank/DDBJ databases">
        <authorList>
            <person name="Babu N.S."/>
            <person name="Beckwith C.J."/>
            <person name="Beseler K.G."/>
            <person name="Brison A."/>
            <person name="Carone J.V."/>
            <person name="Caskin T.P."/>
            <person name="Diamond M."/>
            <person name="Durham M.E."/>
            <person name="Foxe J.M."/>
            <person name="Go M."/>
            <person name="Henderson B.A."/>
            <person name="Jones I.B."/>
            <person name="McGettigan J.A."/>
            <person name="Micheletti S.J."/>
            <person name="Nasrallah M.E."/>
            <person name="Ortiz D."/>
            <person name="Piller C.R."/>
            <person name="Privatt S.R."/>
            <person name="Schneider S.L."/>
            <person name="Sharp S."/>
            <person name="Smith T.C."/>
            <person name="Stanton J.D."/>
            <person name="Ullery H.E."/>
            <person name="Wilson R.J."/>
            <person name="Serrano M.G."/>
            <person name="Buck G."/>
            <person name="Lee V."/>
            <person name="Wang Y."/>
            <person name="Carvalho R."/>
            <person name="Voegtly L."/>
            <person name="Shi R."/>
            <person name="Duckworth R."/>
            <person name="Johnson A."/>
            <person name="Loviza R."/>
            <person name="Walstead R."/>
            <person name="Shah Z."/>
            <person name="Kiflezghi M."/>
            <person name="Wade K."/>
            <person name="Ball S.L."/>
            <person name="Bradley K.W."/>
            <person name="Asai D.J."/>
            <person name="Bowman C.A."/>
            <person name="Russell D.A."/>
            <person name="Pope W.H."/>
            <person name="Jacobs-Sera D."/>
            <person name="Hendrix R.W."/>
            <person name="Hatfull G.F."/>
        </authorList>
    </citation>
    <scope>NUCLEOTIDE SEQUENCE [LARGE SCALE GENOMIC DNA]</scope>
    <source>
        <strain evidence="2 3">DSM 27648</strain>
    </source>
</reference>
<evidence type="ECO:0000313" key="3">
    <source>
        <dbReference type="Proteomes" id="UP000064967"/>
    </source>
</evidence>
<dbReference type="KEGG" id="llu:AKJ09_06184"/>
<evidence type="ECO:0000313" key="2">
    <source>
        <dbReference type="EMBL" id="AKU99520.1"/>
    </source>
</evidence>
<feature type="region of interest" description="Disordered" evidence="1">
    <location>
        <begin position="43"/>
        <end position="64"/>
    </location>
</feature>
<sequence length="64" mass="7146">MRSTAPPSSRVARVVRRGREPPNPLLAIELARDIEGDRIEKRTRLGRDQHDDELLGLPHAIGPS</sequence>
<gene>
    <name evidence="2" type="ORF">AKJ09_06184</name>
</gene>
<organism evidence="2 3">
    <name type="scientific">Labilithrix luteola</name>
    <dbReference type="NCBI Taxonomy" id="1391654"/>
    <lineage>
        <taxon>Bacteria</taxon>
        <taxon>Pseudomonadati</taxon>
        <taxon>Myxococcota</taxon>
        <taxon>Polyangia</taxon>
        <taxon>Polyangiales</taxon>
        <taxon>Labilitrichaceae</taxon>
        <taxon>Labilithrix</taxon>
    </lineage>
</organism>
<dbReference type="Proteomes" id="UP000064967">
    <property type="component" value="Chromosome"/>
</dbReference>